<name>A0A0A9CFE1_ARUDO</name>
<proteinExistence type="predicted"/>
<sequence>MYKIDAITLDKLLFS</sequence>
<organism evidence="1">
    <name type="scientific">Arundo donax</name>
    <name type="common">Giant reed</name>
    <name type="synonym">Donax arundinaceus</name>
    <dbReference type="NCBI Taxonomy" id="35708"/>
    <lineage>
        <taxon>Eukaryota</taxon>
        <taxon>Viridiplantae</taxon>
        <taxon>Streptophyta</taxon>
        <taxon>Embryophyta</taxon>
        <taxon>Tracheophyta</taxon>
        <taxon>Spermatophyta</taxon>
        <taxon>Magnoliopsida</taxon>
        <taxon>Liliopsida</taxon>
        <taxon>Poales</taxon>
        <taxon>Poaceae</taxon>
        <taxon>PACMAD clade</taxon>
        <taxon>Arundinoideae</taxon>
        <taxon>Arundineae</taxon>
        <taxon>Arundo</taxon>
    </lineage>
</organism>
<protein>
    <submittedName>
        <fullName evidence="1">Uncharacterized protein</fullName>
    </submittedName>
</protein>
<dbReference type="EMBL" id="GBRH01224742">
    <property type="protein sequence ID" value="JAD73153.1"/>
    <property type="molecule type" value="Transcribed_RNA"/>
</dbReference>
<evidence type="ECO:0000313" key="1">
    <source>
        <dbReference type="EMBL" id="JAD73153.1"/>
    </source>
</evidence>
<reference evidence="1" key="2">
    <citation type="journal article" date="2015" name="Data Brief">
        <title>Shoot transcriptome of the giant reed, Arundo donax.</title>
        <authorList>
            <person name="Barrero R.A."/>
            <person name="Guerrero F.D."/>
            <person name="Moolhuijzen P."/>
            <person name="Goolsby J.A."/>
            <person name="Tidwell J."/>
            <person name="Bellgard S.E."/>
            <person name="Bellgard M.I."/>
        </authorList>
    </citation>
    <scope>NUCLEOTIDE SEQUENCE</scope>
    <source>
        <tissue evidence="1">Shoot tissue taken approximately 20 cm above the soil surface</tissue>
    </source>
</reference>
<reference evidence="1" key="1">
    <citation type="submission" date="2014-09" db="EMBL/GenBank/DDBJ databases">
        <authorList>
            <person name="Magalhaes I.L.F."/>
            <person name="Oliveira U."/>
            <person name="Santos F.R."/>
            <person name="Vidigal T.H.D.A."/>
            <person name="Brescovit A.D."/>
            <person name="Santos A.J."/>
        </authorList>
    </citation>
    <scope>NUCLEOTIDE SEQUENCE</scope>
    <source>
        <tissue evidence="1">Shoot tissue taken approximately 20 cm above the soil surface</tissue>
    </source>
</reference>
<accession>A0A0A9CFE1</accession>